<evidence type="ECO:0000313" key="2">
    <source>
        <dbReference type="Proteomes" id="UP000310263"/>
    </source>
</evidence>
<protein>
    <submittedName>
        <fullName evidence="1">DNA-packaging protein</fullName>
    </submittedName>
</protein>
<reference evidence="1 2" key="1">
    <citation type="submission" date="2019-04" db="EMBL/GenBank/DDBJ databases">
        <title>Microbes associate with the intestines of laboratory mice.</title>
        <authorList>
            <person name="Navarre W."/>
            <person name="Wong E."/>
            <person name="Huang K."/>
            <person name="Tropini C."/>
            <person name="Ng K."/>
            <person name="Yu B."/>
        </authorList>
    </citation>
    <scope>NUCLEOTIDE SEQUENCE [LARGE SCALE GENOMIC DNA]</scope>
    <source>
        <strain evidence="1 2">NM07_P-09</strain>
    </source>
</reference>
<dbReference type="OrthoDB" id="2889166at2"/>
<dbReference type="Proteomes" id="UP000310263">
    <property type="component" value="Unassembled WGS sequence"/>
</dbReference>
<proteinExistence type="predicted"/>
<comment type="caution">
    <text evidence="1">The sequence shown here is derived from an EMBL/GenBank/DDBJ whole genome shotgun (WGS) entry which is preliminary data.</text>
</comment>
<dbReference type="RefSeq" id="WP_114538727.1">
    <property type="nucleotide sequence ID" value="NZ_SRYE01000003.1"/>
</dbReference>
<keyword evidence="2" id="KW-1185">Reference proteome</keyword>
<dbReference type="Pfam" id="PF24829">
    <property type="entry name" value="Phage_connect_2"/>
    <property type="match status" value="1"/>
</dbReference>
<gene>
    <name evidence="1" type="ORF">E5334_05520</name>
</gene>
<name>A0A4S2F1B5_9ACTN</name>
<organism evidence="1 2">
    <name type="scientific">Muricaecibacterium torontonense</name>
    <dbReference type="NCBI Taxonomy" id="3032871"/>
    <lineage>
        <taxon>Bacteria</taxon>
        <taxon>Bacillati</taxon>
        <taxon>Actinomycetota</taxon>
        <taxon>Coriobacteriia</taxon>
        <taxon>Coriobacteriales</taxon>
        <taxon>Atopobiaceae</taxon>
        <taxon>Muricaecibacterium</taxon>
    </lineage>
</organism>
<sequence length="107" mass="11188">MADENKADLLAACRSALRIPADYTGYDEEIADLVSAARSALVAGGVSDAKANSDDDASVRVAVKTYVKANFGMDNPDADRLMRSFGEMLCRMAGSTEHGGKAEAGAQ</sequence>
<evidence type="ECO:0000313" key="1">
    <source>
        <dbReference type="EMBL" id="TGY62127.1"/>
    </source>
</evidence>
<dbReference type="EMBL" id="SRYE01000003">
    <property type="protein sequence ID" value="TGY62127.1"/>
    <property type="molecule type" value="Genomic_DNA"/>
</dbReference>
<dbReference type="InterPro" id="IPR056951">
    <property type="entry name" value="Phage_connect_2"/>
</dbReference>
<accession>A0A4S2F1B5</accession>
<dbReference type="AlphaFoldDB" id="A0A4S2F1B5"/>